<dbReference type="GO" id="GO:0008234">
    <property type="term" value="F:cysteine-type peptidase activity"/>
    <property type="evidence" value="ECO:0007669"/>
    <property type="project" value="InterPro"/>
</dbReference>
<keyword evidence="5" id="KW-1185">Reference proteome</keyword>
<dbReference type="Gene3D" id="3.90.70.10">
    <property type="entry name" value="Cysteine proteinases"/>
    <property type="match status" value="1"/>
</dbReference>
<dbReference type="Proteomes" id="UP000612055">
    <property type="component" value="Unassembled WGS sequence"/>
</dbReference>
<feature type="region of interest" description="Disordered" evidence="2">
    <location>
        <begin position="27"/>
        <end position="95"/>
    </location>
</feature>
<dbReference type="InterPro" id="IPR000668">
    <property type="entry name" value="Peptidase_C1A_C"/>
</dbReference>
<accession>A0A835YG51</accession>
<dbReference type="GO" id="GO:0006508">
    <property type="term" value="P:proteolysis"/>
    <property type="evidence" value="ECO:0007669"/>
    <property type="project" value="InterPro"/>
</dbReference>
<organism evidence="4 5">
    <name type="scientific">Edaphochlamys debaryana</name>
    <dbReference type="NCBI Taxonomy" id="47281"/>
    <lineage>
        <taxon>Eukaryota</taxon>
        <taxon>Viridiplantae</taxon>
        <taxon>Chlorophyta</taxon>
        <taxon>core chlorophytes</taxon>
        <taxon>Chlorophyceae</taxon>
        <taxon>CS clade</taxon>
        <taxon>Chlamydomonadales</taxon>
        <taxon>Chlamydomonadales incertae sedis</taxon>
        <taxon>Edaphochlamys</taxon>
    </lineage>
</organism>
<dbReference type="AlphaFoldDB" id="A0A835YG51"/>
<reference evidence="4" key="1">
    <citation type="journal article" date="2020" name="bioRxiv">
        <title>Comparative genomics of Chlamydomonas.</title>
        <authorList>
            <person name="Craig R.J."/>
            <person name="Hasan A.R."/>
            <person name="Ness R.W."/>
            <person name="Keightley P.D."/>
        </authorList>
    </citation>
    <scope>NUCLEOTIDE SEQUENCE</scope>
    <source>
        <strain evidence="4">CCAP 11/70</strain>
    </source>
</reference>
<sequence>MARCRLHAASAHTPLLRGALVVEATDRDARELAEDAGNTPTPGHPKTPAYGGEGDVTPAERSPDEPPPAPPAKKSAPAESPEDVITFEAPEDAPTGDPILEIVAVGTPIFEQVSVDIPIAVPMPSEEDGFTYEVSSTIPAQTAPVPPKKGGKRRPKKKKPQAKPSPSPPPSPTAYPSPGDLGDESGERQAQVATIPETWDSRLKKLTDNVSIVSSVRFQASCNSCVAFTVMAAAETAYAKATGTSATSLDFSEQHLFFCDAGATPAPPTCREGWTLPEALDVLQASGVYQERCAYYDVTRGSAVCEEAQQRASAGGSTCAPVAGRWEVLSNVWGVAAEADPAVAKALVRDTGSAMTCFRLYDDMYTHRGGVYTVQPESEWLGWHCAQLIGWDDTEGWWNFKSSWGTEIGDKGFFKIAYGEAEVLSWGAYGLIYHPEEP</sequence>
<evidence type="ECO:0000256" key="2">
    <source>
        <dbReference type="SAM" id="MobiDB-lite"/>
    </source>
</evidence>
<gene>
    <name evidence="4" type="ORF">HYH03_003868</name>
</gene>
<proteinExistence type="inferred from homology"/>
<dbReference type="InterPro" id="IPR038765">
    <property type="entry name" value="Papain-like_cys_pep_sf"/>
</dbReference>
<feature type="compositionally biased region" description="Pro residues" evidence="2">
    <location>
        <begin position="163"/>
        <end position="175"/>
    </location>
</feature>
<dbReference type="SMART" id="SM00645">
    <property type="entry name" value="Pept_C1"/>
    <property type="match status" value="1"/>
</dbReference>
<feature type="domain" description="Peptidase C1A papain C-terminal" evidence="3">
    <location>
        <begin position="195"/>
        <end position="431"/>
    </location>
</feature>
<name>A0A835YG51_9CHLO</name>
<comment type="caution">
    <text evidence="4">The sequence shown here is derived from an EMBL/GenBank/DDBJ whole genome shotgun (WGS) entry which is preliminary data.</text>
</comment>
<dbReference type="EMBL" id="JAEHOE010000011">
    <property type="protein sequence ID" value="KAG2498110.1"/>
    <property type="molecule type" value="Genomic_DNA"/>
</dbReference>
<feature type="region of interest" description="Disordered" evidence="2">
    <location>
        <begin position="135"/>
        <end position="196"/>
    </location>
</feature>
<dbReference type="OrthoDB" id="531790at2759"/>
<evidence type="ECO:0000256" key="1">
    <source>
        <dbReference type="ARBA" id="ARBA00008455"/>
    </source>
</evidence>
<evidence type="ECO:0000313" key="4">
    <source>
        <dbReference type="EMBL" id="KAG2498110.1"/>
    </source>
</evidence>
<evidence type="ECO:0000313" key="5">
    <source>
        <dbReference type="Proteomes" id="UP000612055"/>
    </source>
</evidence>
<protein>
    <recommendedName>
        <fullName evidence="3">Peptidase C1A papain C-terminal domain-containing protein</fullName>
    </recommendedName>
</protein>
<dbReference type="Pfam" id="PF00112">
    <property type="entry name" value="Peptidase_C1"/>
    <property type="match status" value="1"/>
</dbReference>
<dbReference type="SUPFAM" id="SSF54001">
    <property type="entry name" value="Cysteine proteinases"/>
    <property type="match status" value="1"/>
</dbReference>
<feature type="compositionally biased region" description="Basic residues" evidence="2">
    <location>
        <begin position="149"/>
        <end position="161"/>
    </location>
</feature>
<comment type="similarity">
    <text evidence="1">Belongs to the peptidase C1 family.</text>
</comment>
<evidence type="ECO:0000259" key="3">
    <source>
        <dbReference type="SMART" id="SM00645"/>
    </source>
</evidence>
<dbReference type="InterPro" id="IPR013128">
    <property type="entry name" value="Peptidase_C1A"/>
</dbReference>
<dbReference type="PANTHER" id="PTHR12411">
    <property type="entry name" value="CYSTEINE PROTEASE FAMILY C1-RELATED"/>
    <property type="match status" value="1"/>
</dbReference>